<keyword evidence="1" id="KW-0600">Photoreceptor protein</keyword>
<feature type="domain" description="PAS" evidence="6">
    <location>
        <begin position="347"/>
        <end position="390"/>
    </location>
</feature>
<evidence type="ECO:0000256" key="4">
    <source>
        <dbReference type="SAM" id="MobiDB-lite"/>
    </source>
</evidence>
<keyword evidence="8" id="KW-1185">Reference proteome</keyword>
<reference evidence="7 8" key="1">
    <citation type="journal article" date="2009" name="Science">
        <title>Green evolution and dynamic adaptations revealed by genomes of the marine picoeukaryotes Micromonas.</title>
        <authorList>
            <person name="Worden A.Z."/>
            <person name="Lee J.H."/>
            <person name="Mock T."/>
            <person name="Rouze P."/>
            <person name="Simmons M.P."/>
            <person name="Aerts A.L."/>
            <person name="Allen A.E."/>
            <person name="Cuvelier M.L."/>
            <person name="Derelle E."/>
            <person name="Everett M.V."/>
            <person name="Foulon E."/>
            <person name="Grimwood J."/>
            <person name="Gundlach H."/>
            <person name="Henrissat B."/>
            <person name="Napoli C."/>
            <person name="McDonald S.M."/>
            <person name="Parker M.S."/>
            <person name="Rombauts S."/>
            <person name="Salamov A."/>
            <person name="Von Dassow P."/>
            <person name="Badger J.H."/>
            <person name="Coutinho P.M."/>
            <person name="Demir E."/>
            <person name="Dubchak I."/>
            <person name="Gentemann C."/>
            <person name="Eikrem W."/>
            <person name="Gready J.E."/>
            <person name="John U."/>
            <person name="Lanier W."/>
            <person name="Lindquist E.A."/>
            <person name="Lucas S."/>
            <person name="Mayer K.F."/>
            <person name="Moreau H."/>
            <person name="Not F."/>
            <person name="Otillar R."/>
            <person name="Panaud O."/>
            <person name="Pangilinan J."/>
            <person name="Paulsen I."/>
            <person name="Piegu B."/>
            <person name="Poliakov A."/>
            <person name="Robbens S."/>
            <person name="Schmutz J."/>
            <person name="Toulza E."/>
            <person name="Wyss T."/>
            <person name="Zelensky A."/>
            <person name="Zhou K."/>
            <person name="Armbrust E.V."/>
            <person name="Bhattacharya D."/>
            <person name="Goodenough U.W."/>
            <person name="Van de Peer Y."/>
            <person name="Grigoriev I.V."/>
        </authorList>
    </citation>
    <scope>NUCLEOTIDE SEQUENCE [LARGE SCALE GENOMIC DNA]</scope>
    <source>
        <strain evidence="7 8">CCMP1545</strain>
    </source>
</reference>
<dbReference type="OrthoDB" id="9401at13792"/>
<gene>
    <name evidence="7" type="ORF">MICPUCDRAFT_63538</name>
</gene>
<dbReference type="SUPFAM" id="SSF55785">
    <property type="entry name" value="PYP-like sensor domain (PAS domain)"/>
    <property type="match status" value="1"/>
</dbReference>
<evidence type="ECO:0000313" key="8">
    <source>
        <dbReference type="Proteomes" id="UP000001876"/>
    </source>
</evidence>
<evidence type="ECO:0000256" key="1">
    <source>
        <dbReference type="ARBA" id="ARBA00022543"/>
    </source>
</evidence>
<keyword evidence="1" id="KW-0675">Receptor</keyword>
<proteinExistence type="predicted"/>
<dbReference type="EMBL" id="GG663743">
    <property type="protein sequence ID" value="EEH54939.1"/>
    <property type="molecule type" value="Genomic_DNA"/>
</dbReference>
<keyword evidence="5" id="KW-0472">Membrane</keyword>
<dbReference type="KEGG" id="mpp:MICPUCDRAFT_63538"/>
<evidence type="ECO:0000256" key="5">
    <source>
        <dbReference type="SAM" id="Phobius"/>
    </source>
</evidence>
<feature type="region of interest" description="Disordered" evidence="4">
    <location>
        <begin position="225"/>
        <end position="334"/>
    </location>
</feature>
<dbReference type="AlphaFoldDB" id="C1MZW4"/>
<dbReference type="Pfam" id="PF13426">
    <property type="entry name" value="PAS_9"/>
    <property type="match status" value="1"/>
</dbReference>
<feature type="region of interest" description="Disordered" evidence="4">
    <location>
        <begin position="1"/>
        <end position="68"/>
    </location>
</feature>
<dbReference type="RefSeq" id="XP_003061289.1">
    <property type="nucleotide sequence ID" value="XM_003061243.1"/>
</dbReference>
<dbReference type="Gene3D" id="3.30.450.20">
    <property type="entry name" value="PAS domain"/>
    <property type="match status" value="1"/>
</dbReference>
<feature type="compositionally biased region" description="Gly residues" evidence="4">
    <location>
        <begin position="316"/>
        <end position="325"/>
    </location>
</feature>
<keyword evidence="5" id="KW-1133">Transmembrane helix</keyword>
<accession>C1MZW4</accession>
<evidence type="ECO:0000313" key="7">
    <source>
        <dbReference type="EMBL" id="EEH54939.1"/>
    </source>
</evidence>
<feature type="transmembrane region" description="Helical" evidence="5">
    <location>
        <begin position="404"/>
        <end position="424"/>
    </location>
</feature>
<name>C1MZW4_MICPC</name>
<sequence length="426" mass="45848">MEMTETEVRAKSGADASARAPSWPNENPKKKRPSPHSSGASGEKEAEGSGGSAESDEATELHHPFRQMPTENLARLYLDVRTRMKQLVNARDETEERFKKMTAEHDVLRLELGKGHNLHAALHDLDADTRALVGMDREEIIKKYFLATSKLTSLEEDGKSLHKSACDLEQRNWNLRDELYRREASLNFIVSNAVGYVEKHGVGMLKGTPMEALLPDNCATAATTGEDKTCGGGNTLGTSGSGAATATERKVFLSTATSERTGAPWSVVTTGERDNIPGGGGGLPLETTKGAANETETTSSDDGSSELEETTTSGDDGSGAGGSGSGRESTPPLIISNAEESGMPFTIEEAMQPSEEARIITDIDGTTIRYVNEPWERLCGYTASEVAGKTIKRLIQGARCDGPFLPLLLLSTLSSSSFYLFLFYRS</sequence>
<evidence type="ECO:0000256" key="2">
    <source>
        <dbReference type="ARBA" id="ARBA00022606"/>
    </source>
</evidence>
<dbReference type="InterPro" id="IPR000014">
    <property type="entry name" value="PAS"/>
</dbReference>
<dbReference type="CDD" id="cd00130">
    <property type="entry name" value="PAS"/>
    <property type="match status" value="1"/>
</dbReference>
<keyword evidence="3" id="KW-0175">Coiled coil</keyword>
<keyword evidence="5" id="KW-0812">Transmembrane</keyword>
<dbReference type="InterPro" id="IPR035965">
    <property type="entry name" value="PAS-like_dom_sf"/>
</dbReference>
<evidence type="ECO:0000256" key="3">
    <source>
        <dbReference type="SAM" id="Coils"/>
    </source>
</evidence>
<feature type="compositionally biased region" description="Low complexity" evidence="4">
    <location>
        <begin position="236"/>
        <end position="246"/>
    </location>
</feature>
<keyword evidence="1" id="KW-0157">Chromophore</keyword>
<dbReference type="GeneID" id="9686728"/>
<dbReference type="Proteomes" id="UP000001876">
    <property type="component" value="Unassembled WGS sequence"/>
</dbReference>
<organism evidence="8">
    <name type="scientific">Micromonas pusilla (strain CCMP1545)</name>
    <name type="common">Picoplanktonic green alga</name>
    <dbReference type="NCBI Taxonomy" id="564608"/>
    <lineage>
        <taxon>Eukaryota</taxon>
        <taxon>Viridiplantae</taxon>
        <taxon>Chlorophyta</taxon>
        <taxon>Mamiellophyceae</taxon>
        <taxon>Mamiellales</taxon>
        <taxon>Mamiellaceae</taxon>
        <taxon>Micromonas</taxon>
    </lineage>
</organism>
<protein>
    <submittedName>
        <fullName evidence="7">Predicted protein</fullName>
    </submittedName>
</protein>
<dbReference type="PROSITE" id="PS50112">
    <property type="entry name" value="PAS"/>
    <property type="match status" value="1"/>
</dbReference>
<dbReference type="GO" id="GO:0009881">
    <property type="term" value="F:photoreceptor activity"/>
    <property type="evidence" value="ECO:0007669"/>
    <property type="project" value="UniProtKB-KW"/>
</dbReference>
<keyword evidence="2" id="KW-0716">Sensory transduction</keyword>
<dbReference type="NCBIfam" id="TIGR00229">
    <property type="entry name" value="sensory_box"/>
    <property type="match status" value="1"/>
</dbReference>
<feature type="compositionally biased region" description="Basic and acidic residues" evidence="4">
    <location>
        <begin position="1"/>
        <end position="12"/>
    </location>
</feature>
<evidence type="ECO:0000259" key="6">
    <source>
        <dbReference type="PROSITE" id="PS50112"/>
    </source>
</evidence>
<feature type="coiled-coil region" evidence="3">
    <location>
        <begin position="77"/>
        <end position="111"/>
    </location>
</feature>